<evidence type="ECO:0000313" key="4">
    <source>
        <dbReference type="Proteomes" id="UP000238348"/>
    </source>
</evidence>
<sequence length="125" mass="13582">MAWLPPESMTGRVLDYDFREGGRYRIELTYDEAASGDVGKTTGRTDVSAGRFLSLEPGKRIVQSVVFESPDAAFAGEMVMTWSFEPLPAGTRITITAENVPPGISQADHDAGLRASLENLARYLG</sequence>
<dbReference type="Gene3D" id="3.30.530.20">
    <property type="match status" value="1"/>
</dbReference>
<reference evidence="3 4" key="1">
    <citation type="submission" date="2015-09" db="EMBL/GenBank/DDBJ databases">
        <title>Sorangium comparison.</title>
        <authorList>
            <person name="Zaburannyi N."/>
            <person name="Bunk B."/>
            <person name="Overmann J."/>
            <person name="Mueller R."/>
        </authorList>
    </citation>
    <scope>NUCLEOTIDE SEQUENCE [LARGE SCALE GENOMIC DNA]</scope>
    <source>
        <strain evidence="3 4">So ce26</strain>
    </source>
</reference>
<dbReference type="InterPro" id="IPR013538">
    <property type="entry name" value="ASHA1/2-like_C"/>
</dbReference>
<dbReference type="AlphaFoldDB" id="A0A2L0ELL1"/>
<gene>
    <name evidence="3" type="ORF">SOCE26_015800</name>
</gene>
<name>A0A2L0ELL1_SORCE</name>
<proteinExistence type="inferred from homology"/>
<dbReference type="InterPro" id="IPR023393">
    <property type="entry name" value="START-like_dom_sf"/>
</dbReference>
<dbReference type="SUPFAM" id="SSF55961">
    <property type="entry name" value="Bet v1-like"/>
    <property type="match status" value="1"/>
</dbReference>
<protein>
    <recommendedName>
        <fullName evidence="2">Activator of Hsp90 ATPase homologue 1/2-like C-terminal domain-containing protein</fullName>
    </recommendedName>
</protein>
<dbReference type="EMBL" id="CP012673">
    <property type="protein sequence ID" value="AUX40181.1"/>
    <property type="molecule type" value="Genomic_DNA"/>
</dbReference>
<evidence type="ECO:0000259" key="2">
    <source>
        <dbReference type="Pfam" id="PF08327"/>
    </source>
</evidence>
<feature type="domain" description="Activator of Hsp90 ATPase homologue 1/2-like C-terminal" evidence="2">
    <location>
        <begin position="3"/>
        <end position="125"/>
    </location>
</feature>
<accession>A0A2L0ELL1</accession>
<organism evidence="3 4">
    <name type="scientific">Sorangium cellulosum</name>
    <name type="common">Polyangium cellulosum</name>
    <dbReference type="NCBI Taxonomy" id="56"/>
    <lineage>
        <taxon>Bacteria</taxon>
        <taxon>Pseudomonadati</taxon>
        <taxon>Myxococcota</taxon>
        <taxon>Polyangia</taxon>
        <taxon>Polyangiales</taxon>
        <taxon>Polyangiaceae</taxon>
        <taxon>Sorangium</taxon>
    </lineage>
</organism>
<dbReference type="Pfam" id="PF08327">
    <property type="entry name" value="AHSA1"/>
    <property type="match status" value="1"/>
</dbReference>
<dbReference type="Proteomes" id="UP000238348">
    <property type="component" value="Chromosome"/>
</dbReference>
<evidence type="ECO:0000313" key="3">
    <source>
        <dbReference type="EMBL" id="AUX40181.1"/>
    </source>
</evidence>
<comment type="similarity">
    <text evidence="1">Belongs to the AHA1 family.</text>
</comment>
<evidence type="ECO:0000256" key="1">
    <source>
        <dbReference type="ARBA" id="ARBA00006817"/>
    </source>
</evidence>